<comment type="subcellular location">
    <subcellularLocation>
        <location evidence="1">Nucleus</location>
    </subcellularLocation>
</comment>
<dbReference type="SUPFAM" id="SSF52058">
    <property type="entry name" value="L domain-like"/>
    <property type="match status" value="1"/>
</dbReference>
<dbReference type="SUPFAM" id="SSF54427">
    <property type="entry name" value="NTF2-like"/>
    <property type="match status" value="1"/>
</dbReference>
<evidence type="ECO:0000259" key="8">
    <source>
        <dbReference type="PROSITE" id="PS51281"/>
    </source>
</evidence>
<dbReference type="GO" id="GO:0005634">
    <property type="term" value="C:nucleus"/>
    <property type="evidence" value="ECO:0007669"/>
    <property type="project" value="UniProtKB-SubCell"/>
</dbReference>
<gene>
    <name evidence="9" type="ORF">O9G_003716</name>
</gene>
<keyword evidence="6" id="KW-0539">Nucleus</keyword>
<keyword evidence="4" id="KW-0677">Repeat</keyword>
<evidence type="ECO:0000256" key="2">
    <source>
        <dbReference type="ARBA" id="ARBA00009285"/>
    </source>
</evidence>
<evidence type="ECO:0000256" key="5">
    <source>
        <dbReference type="ARBA" id="ARBA00022816"/>
    </source>
</evidence>
<dbReference type="InterPro" id="IPR005637">
    <property type="entry name" value="TAP_C_dom"/>
</dbReference>
<dbReference type="InterPro" id="IPR057125">
    <property type="entry name" value="NXF1/2/3/5-like_LRR"/>
</dbReference>
<dbReference type="HOGENOM" id="CLU_503584_0_0_1"/>
<dbReference type="Gene3D" id="1.10.8.10">
    <property type="entry name" value="DNA helicase RuvA subunit, C-terminal domain"/>
    <property type="match status" value="1"/>
</dbReference>
<dbReference type="InterPro" id="IPR002075">
    <property type="entry name" value="NTF2_dom"/>
</dbReference>
<dbReference type="PROSITE" id="PS51281">
    <property type="entry name" value="TAP_C"/>
    <property type="match status" value="1"/>
</dbReference>
<dbReference type="AlphaFoldDB" id="A0A075AS30"/>
<dbReference type="Pfam" id="PF03943">
    <property type="entry name" value="TAP_C"/>
    <property type="match status" value="1"/>
</dbReference>
<feature type="domain" description="TAP-C" evidence="8">
    <location>
        <begin position="483"/>
        <end position="541"/>
    </location>
</feature>
<evidence type="ECO:0000256" key="1">
    <source>
        <dbReference type="ARBA" id="ARBA00004123"/>
    </source>
</evidence>
<evidence type="ECO:0000313" key="9">
    <source>
        <dbReference type="EMBL" id="EPZ32985.1"/>
    </source>
</evidence>
<dbReference type="PANTHER" id="PTHR10662:SF22">
    <property type="entry name" value="NUCLEAR RNA EXPORT FACTOR 1"/>
    <property type="match status" value="1"/>
</dbReference>
<dbReference type="Pfam" id="PF24048">
    <property type="entry name" value="LRR_NXF1-5"/>
    <property type="match status" value="1"/>
</dbReference>
<feature type="domain" description="NTF2" evidence="7">
    <location>
        <begin position="272"/>
        <end position="453"/>
    </location>
</feature>
<dbReference type="Gene3D" id="3.80.10.10">
    <property type="entry name" value="Ribonuclease Inhibitor"/>
    <property type="match status" value="1"/>
</dbReference>
<organism evidence="9 10">
    <name type="scientific">Rozella allomycis (strain CSF55)</name>
    <dbReference type="NCBI Taxonomy" id="988480"/>
    <lineage>
        <taxon>Eukaryota</taxon>
        <taxon>Fungi</taxon>
        <taxon>Fungi incertae sedis</taxon>
        <taxon>Cryptomycota</taxon>
        <taxon>Cryptomycota incertae sedis</taxon>
        <taxon>Rozella</taxon>
    </lineage>
</organism>
<keyword evidence="3" id="KW-0813">Transport</keyword>
<dbReference type="STRING" id="988480.A0A075AS30"/>
<dbReference type="InterPro" id="IPR030217">
    <property type="entry name" value="NXF_fam"/>
</dbReference>
<dbReference type="PANTHER" id="PTHR10662">
    <property type="entry name" value="NUCLEAR RNA EXPORT FACTOR"/>
    <property type="match status" value="1"/>
</dbReference>
<dbReference type="Proteomes" id="UP000030755">
    <property type="component" value="Unassembled WGS sequence"/>
</dbReference>
<evidence type="ECO:0000256" key="4">
    <source>
        <dbReference type="ARBA" id="ARBA00022737"/>
    </source>
</evidence>
<dbReference type="GO" id="GO:0016973">
    <property type="term" value="P:poly(A)+ mRNA export from nucleus"/>
    <property type="evidence" value="ECO:0007669"/>
    <property type="project" value="TreeGrafter"/>
</dbReference>
<sequence length="541" mass="62072">MRGRRGSYRGQSRFVQRSRDDEKEYNVYISGFTQGLPDLLHLENFLLQKAPTKINVTCTTHVGQGVQARAADYNSYNALLGMSGIRYKGSQGINDKLIIQPNEEKQSDVDFEQIVRQSFDMSSNSLFFRNISEIDLGIRKNALGLFSSIQKFCSTVKTIDFSSNNISTLKYFYQLREACPQIERISFENNRIKNWSDIEALEDLKNSLVELVFIGNPICPSEVQKKLIYRQEMKKRFPKLQILDREQLLEEQNDWNPPCIDSFIDNEQTRAVVTQFMSLYFEKYDSQRALLEEFYHPNAIFSVSVLQAIDTQVFRDVSKERGGLSPFQLNCFHSRPPKGKVHIPFRYKPSNDLLKLKSFINIDSNLKSSSISFSAKEIVKTLSSLPESTHLQNTFICDSWQLPSNPPSIYVYLNGEFFESKTGMVRCFSRTFVLIPSGNERIPVVIVNDSLSIIAQVNEPSASKYPCVIHELSNNEKAQLQNNQHREKIEKISLESGVNLAYASQALENNKYDEFKALEALKILKVTQSNMQLPPEAFIRQ</sequence>
<accession>A0A075AS30</accession>
<evidence type="ECO:0000256" key="6">
    <source>
        <dbReference type="ARBA" id="ARBA00023242"/>
    </source>
</evidence>
<keyword evidence="5" id="KW-0509">mRNA transport</keyword>
<dbReference type="Pfam" id="PF22602">
    <property type="entry name" value="NXF_NTF2"/>
    <property type="match status" value="1"/>
</dbReference>
<evidence type="ECO:0000256" key="3">
    <source>
        <dbReference type="ARBA" id="ARBA00022448"/>
    </source>
</evidence>
<dbReference type="EMBL" id="KE561091">
    <property type="protein sequence ID" value="EPZ32985.1"/>
    <property type="molecule type" value="Genomic_DNA"/>
</dbReference>
<protein>
    <recommendedName>
        <fullName evidence="11">NTF2-like protein</fullName>
    </recommendedName>
</protein>
<dbReference type="InterPro" id="IPR018222">
    <property type="entry name" value="Nuclear_transport_factor_2_euk"/>
</dbReference>
<dbReference type="SMART" id="SM00804">
    <property type="entry name" value="TAP_C"/>
    <property type="match status" value="1"/>
</dbReference>
<dbReference type="OrthoDB" id="25872at2759"/>
<comment type="similarity">
    <text evidence="2">Belongs to the NXF family.</text>
</comment>
<dbReference type="PROSITE" id="PS50177">
    <property type="entry name" value="NTF2_DOMAIN"/>
    <property type="match status" value="1"/>
</dbReference>
<dbReference type="GO" id="GO:0003723">
    <property type="term" value="F:RNA binding"/>
    <property type="evidence" value="ECO:0007669"/>
    <property type="project" value="TreeGrafter"/>
</dbReference>
<reference evidence="9 10" key="1">
    <citation type="journal article" date="2013" name="Curr. Biol.">
        <title>Shared signatures of parasitism and phylogenomics unite Cryptomycota and microsporidia.</title>
        <authorList>
            <person name="James T.Y."/>
            <person name="Pelin A."/>
            <person name="Bonen L."/>
            <person name="Ahrendt S."/>
            <person name="Sain D."/>
            <person name="Corradi N."/>
            <person name="Stajich J.E."/>
        </authorList>
    </citation>
    <scope>NUCLEOTIDE SEQUENCE [LARGE SCALE GENOMIC DNA]</scope>
    <source>
        <strain evidence="9 10">CSF55</strain>
    </source>
</reference>
<proteinExistence type="inferred from homology"/>
<dbReference type="InterPro" id="IPR032675">
    <property type="entry name" value="LRR_dom_sf"/>
</dbReference>
<evidence type="ECO:0008006" key="11">
    <source>
        <dbReference type="Google" id="ProtNLM"/>
    </source>
</evidence>
<evidence type="ECO:0000259" key="7">
    <source>
        <dbReference type="PROSITE" id="PS50177"/>
    </source>
</evidence>
<dbReference type="Gene3D" id="3.10.450.50">
    <property type="match status" value="1"/>
</dbReference>
<name>A0A075AS30_ROZAC</name>
<evidence type="ECO:0000313" key="10">
    <source>
        <dbReference type="Proteomes" id="UP000030755"/>
    </source>
</evidence>
<dbReference type="InterPro" id="IPR032710">
    <property type="entry name" value="NTF2-like_dom_sf"/>
</dbReference>
<keyword evidence="10" id="KW-1185">Reference proteome</keyword>